<feature type="binding site" evidence="5">
    <location>
        <begin position="110"/>
        <end position="111"/>
    </location>
    <ligand>
        <name>substrate</name>
    </ligand>
</feature>
<dbReference type="SFLD" id="SFLDS00057">
    <property type="entry name" value="Glutaminase/Asparaginase"/>
    <property type="match status" value="1"/>
</dbReference>
<evidence type="ECO:0000259" key="9">
    <source>
        <dbReference type="Pfam" id="PF17763"/>
    </source>
</evidence>
<dbReference type="Gene3D" id="3.40.50.40">
    <property type="match status" value="1"/>
</dbReference>
<evidence type="ECO:0000256" key="4">
    <source>
        <dbReference type="PIRSR" id="PIRSR001220-1"/>
    </source>
</evidence>
<dbReference type="EC" id="3.5.1.1" evidence="2"/>
<dbReference type="CDD" id="cd08963">
    <property type="entry name" value="L-asparaginase_I"/>
    <property type="match status" value="1"/>
</dbReference>
<dbReference type="FunFam" id="3.40.50.1170:FF:000001">
    <property type="entry name" value="L-asparaginase 2"/>
    <property type="match status" value="1"/>
</dbReference>
<dbReference type="Gene3D" id="3.40.50.1170">
    <property type="entry name" value="L-asparaginase, N-terminal domain"/>
    <property type="match status" value="1"/>
</dbReference>
<dbReference type="PANTHER" id="PTHR11707">
    <property type="entry name" value="L-ASPARAGINASE"/>
    <property type="match status" value="1"/>
</dbReference>
<evidence type="ECO:0000256" key="2">
    <source>
        <dbReference type="ARBA" id="ARBA00012920"/>
    </source>
</evidence>
<dbReference type="PANTHER" id="PTHR11707:SF28">
    <property type="entry name" value="60 KDA LYSOPHOSPHOLIPASE"/>
    <property type="match status" value="1"/>
</dbReference>
<dbReference type="Proteomes" id="UP000178485">
    <property type="component" value="Chromosome i"/>
</dbReference>
<dbReference type="PROSITE" id="PS51732">
    <property type="entry name" value="ASN_GLN_ASE_3"/>
    <property type="match status" value="1"/>
</dbReference>
<evidence type="ECO:0000313" key="10">
    <source>
        <dbReference type="EMBL" id="SCM59467.1"/>
    </source>
</evidence>
<dbReference type="SMART" id="SM00870">
    <property type="entry name" value="Asparaginase"/>
    <property type="match status" value="1"/>
</dbReference>
<dbReference type="AlphaFoldDB" id="A0A1G4GAC2"/>
<name>A0A1G4GAC2_9BACT</name>
<dbReference type="InterPro" id="IPR040919">
    <property type="entry name" value="Asparaginase_C"/>
</dbReference>
<organism evidence="10 11">
    <name type="scientific">Petrimonas mucosa</name>
    <dbReference type="NCBI Taxonomy" id="1642646"/>
    <lineage>
        <taxon>Bacteria</taxon>
        <taxon>Pseudomonadati</taxon>
        <taxon>Bacteroidota</taxon>
        <taxon>Bacteroidia</taxon>
        <taxon>Bacteroidales</taxon>
        <taxon>Dysgonomonadaceae</taxon>
        <taxon>Petrimonas</taxon>
    </lineage>
</organism>
<dbReference type="InterPro" id="IPR027475">
    <property type="entry name" value="Asparaginase/glutaminase_AS2"/>
</dbReference>
<feature type="binding site" evidence="5">
    <location>
        <position position="79"/>
    </location>
    <ligand>
        <name>substrate</name>
    </ligand>
</feature>
<dbReference type="PROSITE" id="PS00144">
    <property type="entry name" value="ASN_GLN_ASE_1"/>
    <property type="match status" value="1"/>
</dbReference>
<sequence>MLWQIVILFSKFAVKLLLMIDKNARVLLIYTGGTIGMVENLETGALEAFNFSHLKSNVPEMRRLHFNVDAYLFDPPFDSSEVGPRKWQDIARVVEENYDGYDGFVILHGTDTMAYTASVMSLMFENLTKPIIFTGSQLPIGKLRTDGKENLITALEIAADKDKDGRPVVPELCIYMQNLLMRGNRTTKVNSENFSAFNSPNYPYLAEAGVGIRYHDKFILQPDYSKPVVINSRLDNNVAVLKLFPGIQEHVVKSLLSVPGLRGVVLETYGLGNAPTDRWFIDALQEAIDKGIVIVNVTQCLYGSVEMHRYETGQHLEKLGVVSGHDITTEAALAKLMILQGNGRSPDQVRELMTVSLRGELTER</sequence>
<dbReference type="EMBL" id="LT608328">
    <property type="protein sequence ID" value="SCM59467.1"/>
    <property type="molecule type" value="Genomic_DNA"/>
</dbReference>
<evidence type="ECO:0000256" key="1">
    <source>
        <dbReference type="ARBA" id="ARBA00010518"/>
    </source>
</evidence>
<feature type="active site" evidence="6">
    <location>
        <position position="34"/>
    </location>
</feature>
<dbReference type="PROSITE" id="PS00917">
    <property type="entry name" value="ASN_GLN_ASE_2"/>
    <property type="match status" value="1"/>
</dbReference>
<dbReference type="InterPro" id="IPR036152">
    <property type="entry name" value="Asp/glu_Ase-like_sf"/>
</dbReference>
<feature type="active site" description="O-isoaspartyl threonine intermediate" evidence="4">
    <location>
        <position position="34"/>
    </location>
</feature>
<dbReference type="InterPro" id="IPR027474">
    <property type="entry name" value="L-asparaginase_N"/>
</dbReference>
<evidence type="ECO:0000313" key="11">
    <source>
        <dbReference type="Proteomes" id="UP000178485"/>
    </source>
</evidence>
<keyword evidence="3 10" id="KW-0378">Hydrolase</keyword>
<dbReference type="FunFam" id="3.40.50.40:FF:000001">
    <property type="entry name" value="L-asparaginase 1"/>
    <property type="match status" value="1"/>
</dbReference>
<proteinExistence type="inferred from homology"/>
<dbReference type="STRING" id="1642646.ING2E5A_2671"/>
<dbReference type="PIRSF" id="PIRSF001220">
    <property type="entry name" value="L-ASNase_gatD"/>
    <property type="match status" value="1"/>
</dbReference>
<evidence type="ECO:0000256" key="3">
    <source>
        <dbReference type="ARBA" id="ARBA00022801"/>
    </source>
</evidence>
<dbReference type="SUPFAM" id="SSF53774">
    <property type="entry name" value="Glutaminase/Asparaginase"/>
    <property type="match status" value="1"/>
</dbReference>
<gene>
    <name evidence="10" type="primary">ansA</name>
    <name evidence="10" type="ORF">ING2E5A_2671</name>
</gene>
<dbReference type="NCBIfam" id="TIGR00519">
    <property type="entry name" value="asnASE_I"/>
    <property type="match status" value="1"/>
</dbReference>
<protein>
    <recommendedName>
        <fullName evidence="2">asparaginase</fullName>
        <ecNumber evidence="2">3.5.1.1</ecNumber>
    </recommendedName>
</protein>
<comment type="similarity">
    <text evidence="1">Belongs to the asparaginase 1 family.</text>
</comment>
<evidence type="ECO:0000259" key="8">
    <source>
        <dbReference type="Pfam" id="PF00710"/>
    </source>
</evidence>
<feature type="domain" description="Asparaginase/glutaminase C-terminal" evidence="9">
    <location>
        <begin position="237"/>
        <end position="353"/>
    </location>
</feature>
<evidence type="ECO:0000256" key="6">
    <source>
        <dbReference type="PROSITE-ProRule" id="PRU10099"/>
    </source>
</evidence>
<dbReference type="InterPro" id="IPR041725">
    <property type="entry name" value="L-asparaginase_I"/>
</dbReference>
<dbReference type="Pfam" id="PF17763">
    <property type="entry name" value="Asparaginase_C"/>
    <property type="match status" value="1"/>
</dbReference>
<dbReference type="InterPro" id="IPR020827">
    <property type="entry name" value="Asparaginase/glutaminase_AS1"/>
</dbReference>
<dbReference type="InterPro" id="IPR006034">
    <property type="entry name" value="Asparaginase/glutaminase-like"/>
</dbReference>
<reference evidence="10 11" key="1">
    <citation type="submission" date="2016-08" db="EMBL/GenBank/DDBJ databases">
        <authorList>
            <person name="Seilhamer J.J."/>
        </authorList>
    </citation>
    <scope>NUCLEOTIDE SEQUENCE [LARGE SCALE GENOMIC DNA]</scope>
    <source>
        <strain evidence="10">ING2-E5A</strain>
    </source>
</reference>
<dbReference type="InterPro" id="IPR037152">
    <property type="entry name" value="L-asparaginase_N_sf"/>
</dbReference>
<evidence type="ECO:0000256" key="5">
    <source>
        <dbReference type="PIRSR" id="PIRSR001220-2"/>
    </source>
</evidence>
<feature type="active site" evidence="7">
    <location>
        <position position="110"/>
    </location>
</feature>
<dbReference type="PRINTS" id="PR00139">
    <property type="entry name" value="ASNGLNASE"/>
</dbReference>
<dbReference type="InterPro" id="IPR006033">
    <property type="entry name" value="AsnA_fam"/>
</dbReference>
<feature type="domain" description="L-asparaginase N-terminal" evidence="8">
    <location>
        <begin position="25"/>
        <end position="217"/>
    </location>
</feature>
<dbReference type="GO" id="GO:0009066">
    <property type="term" value="P:aspartate family amino acid metabolic process"/>
    <property type="evidence" value="ECO:0007669"/>
    <property type="project" value="UniProtKB-ARBA"/>
</dbReference>
<dbReference type="InterPro" id="IPR027473">
    <property type="entry name" value="L-asparaginase_C"/>
</dbReference>
<dbReference type="PIRSF" id="PIRSF500176">
    <property type="entry name" value="L_ASNase"/>
    <property type="match status" value="1"/>
</dbReference>
<dbReference type="GO" id="GO:0004067">
    <property type="term" value="F:asparaginase activity"/>
    <property type="evidence" value="ECO:0007669"/>
    <property type="project" value="UniProtKB-UniRule"/>
</dbReference>
<dbReference type="Pfam" id="PF00710">
    <property type="entry name" value="Asparaginase"/>
    <property type="match status" value="1"/>
</dbReference>
<accession>A0A1G4GAC2</accession>
<dbReference type="KEGG" id="pmuc:ING2E5A_2671"/>
<keyword evidence="11" id="KW-1185">Reference proteome</keyword>
<evidence type="ECO:0000256" key="7">
    <source>
        <dbReference type="PROSITE-ProRule" id="PRU10100"/>
    </source>
</evidence>